<accession>A0ABS3T358</accession>
<protein>
    <recommendedName>
        <fullName evidence="4">phosphoglycolate phosphatase</fullName>
        <ecNumber evidence="4">3.1.3.18</ecNumber>
    </recommendedName>
</protein>
<dbReference type="PANTHER" id="PTHR43434">
    <property type="entry name" value="PHOSPHOGLYCOLATE PHOSPHATASE"/>
    <property type="match status" value="1"/>
</dbReference>
<organism evidence="5 6">
    <name type="scientific">Winogradskyella pelagia</name>
    <dbReference type="NCBI Taxonomy" id="2819984"/>
    <lineage>
        <taxon>Bacteria</taxon>
        <taxon>Pseudomonadati</taxon>
        <taxon>Bacteroidota</taxon>
        <taxon>Flavobacteriia</taxon>
        <taxon>Flavobacteriales</taxon>
        <taxon>Flavobacteriaceae</taxon>
        <taxon>Winogradskyella</taxon>
    </lineage>
</organism>
<dbReference type="RefSeq" id="WP_208154262.1">
    <property type="nucleotide sequence ID" value="NZ_JAGEVF010000006.1"/>
</dbReference>
<comment type="pathway">
    <text evidence="2">Organic acid metabolism; glycolate biosynthesis; glycolate from 2-phosphoglycolate: step 1/1.</text>
</comment>
<evidence type="ECO:0000256" key="3">
    <source>
        <dbReference type="ARBA" id="ARBA00006171"/>
    </source>
</evidence>
<evidence type="ECO:0000256" key="4">
    <source>
        <dbReference type="ARBA" id="ARBA00013078"/>
    </source>
</evidence>
<dbReference type="EMBL" id="JAGEVF010000006">
    <property type="protein sequence ID" value="MBO3116899.1"/>
    <property type="molecule type" value="Genomic_DNA"/>
</dbReference>
<evidence type="ECO:0000313" key="6">
    <source>
        <dbReference type="Proteomes" id="UP000676776"/>
    </source>
</evidence>
<name>A0ABS3T358_9FLAO</name>
<sequence length="687" mass="81196">MKELESKLNNPRIDNLFTDYYDTLVHRTVHPNQVLRIWSKLMIRELGLDIEIDQLYFTFKESILYLVEKLDTDRNELPYQAIKEEVFRRVNTIALIDDGTKAVFFEIFEKVHLKAEKSVQYVNEDTLSVIRQFKAKGGRVYVLSDFYCPSTLFVELLKHHGIIDLFDGVYSSSTLGKSKHTGTVYKALLKKLHLEPSTSIMIGDNERSDSINAEKAGLNSFVLPHKKHLRRNKAKAIGKDGRKIRDLINSVYKICSKKDKLPYTEYVLFYHFFTERLYTHCKANGIDSLFFLSREGLFLKRIFDSYQKFHLISEKEAIRTHYLKVSRQASLQIALQPIDDEPFSYLRRKYKSMSINELLGFFNFNNDLKASITEGLSIDCDELHQDFFDSDNYRQLQKNQAFREAYEAHRQTNKRTFNTYISSFGEPIESKGIHVVDIGWGGTMQEAIYNFFNGKIKVFGYYLGLNLIYNPNEDTKRHGFIFSILPYMNYDFHILHANTQLYEQFAGANHGCCVAYDDSKEGYTIEHHEENEKWLYDNYIGEHQEQMFEIHKFLMQHLEPICYSNNIISKALVNFALKLGTLQNMRKIRFLETLNSGYYQNISTKKTGIDYEIPKNLISIKEFLKFLMKPEDYFRYVVKLKHKLFKTNKLIAGIIPMRLVLWYYQFNRFVRYKILKRNILLRFNYFR</sequence>
<dbReference type="InterPro" id="IPR036412">
    <property type="entry name" value="HAD-like_sf"/>
</dbReference>
<dbReference type="Proteomes" id="UP000676776">
    <property type="component" value="Unassembled WGS sequence"/>
</dbReference>
<keyword evidence="5" id="KW-0378">Hydrolase</keyword>
<proteinExistence type="inferred from homology"/>
<dbReference type="PANTHER" id="PTHR43434:SF1">
    <property type="entry name" value="PHOSPHOGLYCOLATE PHOSPHATASE"/>
    <property type="match status" value="1"/>
</dbReference>
<comment type="caution">
    <text evidence="5">The sequence shown here is derived from an EMBL/GenBank/DDBJ whole genome shotgun (WGS) entry which is preliminary data.</text>
</comment>
<dbReference type="Gene3D" id="3.40.50.1000">
    <property type="entry name" value="HAD superfamily/HAD-like"/>
    <property type="match status" value="1"/>
</dbReference>
<evidence type="ECO:0000256" key="1">
    <source>
        <dbReference type="ARBA" id="ARBA00000830"/>
    </source>
</evidence>
<evidence type="ECO:0000313" key="5">
    <source>
        <dbReference type="EMBL" id="MBO3116899.1"/>
    </source>
</evidence>
<dbReference type="EC" id="3.1.3.18" evidence="4"/>
<dbReference type="Pfam" id="PF00702">
    <property type="entry name" value="Hydrolase"/>
    <property type="match status" value="1"/>
</dbReference>
<gene>
    <name evidence="5" type="ORF">J4050_09080</name>
</gene>
<dbReference type="GO" id="GO:0016787">
    <property type="term" value="F:hydrolase activity"/>
    <property type="evidence" value="ECO:0007669"/>
    <property type="project" value="UniProtKB-KW"/>
</dbReference>
<comment type="catalytic activity">
    <reaction evidence="1">
        <text>2-phosphoglycolate + H2O = glycolate + phosphate</text>
        <dbReference type="Rhea" id="RHEA:14369"/>
        <dbReference type="ChEBI" id="CHEBI:15377"/>
        <dbReference type="ChEBI" id="CHEBI:29805"/>
        <dbReference type="ChEBI" id="CHEBI:43474"/>
        <dbReference type="ChEBI" id="CHEBI:58033"/>
        <dbReference type="EC" id="3.1.3.18"/>
    </reaction>
</comment>
<dbReference type="InterPro" id="IPR023214">
    <property type="entry name" value="HAD_sf"/>
</dbReference>
<comment type="similarity">
    <text evidence="3">Belongs to the HAD-like hydrolase superfamily. CbbY/CbbZ/Gph/YieH family.</text>
</comment>
<keyword evidence="6" id="KW-1185">Reference proteome</keyword>
<dbReference type="InterPro" id="IPR050155">
    <property type="entry name" value="HAD-like_hydrolase_sf"/>
</dbReference>
<reference evidence="5 6" key="1">
    <citation type="submission" date="2021-03" db="EMBL/GenBank/DDBJ databases">
        <title>Winogradskyella sp. nov., isolated from costal sediment.</title>
        <authorList>
            <person name="Gao C."/>
        </authorList>
    </citation>
    <scope>NUCLEOTIDE SEQUENCE [LARGE SCALE GENOMIC DNA]</scope>
    <source>
        <strain evidence="5 6">DF17</strain>
    </source>
</reference>
<evidence type="ECO:0000256" key="2">
    <source>
        <dbReference type="ARBA" id="ARBA00004818"/>
    </source>
</evidence>
<dbReference type="SUPFAM" id="SSF56784">
    <property type="entry name" value="HAD-like"/>
    <property type="match status" value="1"/>
</dbReference>